<proteinExistence type="predicted"/>
<dbReference type="PANTHER" id="PTHR40037">
    <property type="entry name" value="PHOSPHOESTERASE YJCG-RELATED"/>
    <property type="match status" value="1"/>
</dbReference>
<dbReference type="InterPro" id="IPR009097">
    <property type="entry name" value="Cyclic_Pdiesterase"/>
</dbReference>
<dbReference type="SUPFAM" id="SSF55144">
    <property type="entry name" value="LigT-like"/>
    <property type="match status" value="1"/>
</dbReference>
<dbReference type="Proteomes" id="UP000005551">
    <property type="component" value="Unassembled WGS sequence"/>
</dbReference>
<dbReference type="RefSeq" id="WP_009057010.1">
    <property type="nucleotide sequence ID" value="NZ_AJYA01000057.1"/>
</dbReference>
<reference evidence="1 2" key="1">
    <citation type="submission" date="2012-05" db="EMBL/GenBank/DDBJ databases">
        <title>Genome sequence of Nitritalea halalkaliphila LW7.</title>
        <authorList>
            <person name="Jangir P.K."/>
            <person name="Singh A."/>
            <person name="Shivaji S."/>
            <person name="Sharma R."/>
        </authorList>
    </citation>
    <scope>NUCLEOTIDE SEQUENCE [LARGE SCALE GENOMIC DNA]</scope>
    <source>
        <strain evidence="1 2">LW7</strain>
    </source>
</reference>
<organism evidence="1 2">
    <name type="scientific">Nitritalea halalkaliphila LW7</name>
    <dbReference type="NCBI Taxonomy" id="1189621"/>
    <lineage>
        <taxon>Bacteria</taxon>
        <taxon>Pseudomonadati</taxon>
        <taxon>Bacteroidota</taxon>
        <taxon>Cytophagia</taxon>
        <taxon>Cytophagales</taxon>
        <taxon>Cyclobacteriaceae</taxon>
        <taxon>Nitritalea</taxon>
    </lineage>
</organism>
<dbReference type="Pfam" id="PF13563">
    <property type="entry name" value="2_5_RNA_ligase2"/>
    <property type="match status" value="1"/>
</dbReference>
<accession>I5BVX3</accession>
<dbReference type="OrthoDB" id="1951600at2"/>
<dbReference type="EMBL" id="AJYA01000057">
    <property type="protein sequence ID" value="EIM73725.1"/>
    <property type="molecule type" value="Genomic_DNA"/>
</dbReference>
<dbReference type="Gene3D" id="3.90.1140.10">
    <property type="entry name" value="Cyclic phosphodiesterase"/>
    <property type="match status" value="1"/>
</dbReference>
<name>I5BVX3_9BACT</name>
<dbReference type="InterPro" id="IPR050580">
    <property type="entry name" value="2H_phosphoesterase_YjcG-like"/>
</dbReference>
<dbReference type="PANTHER" id="PTHR40037:SF1">
    <property type="entry name" value="PHOSPHOESTERASE SAOUHSC_00951-RELATED"/>
    <property type="match status" value="1"/>
</dbReference>
<comment type="caution">
    <text evidence="1">The sequence shown here is derived from an EMBL/GenBank/DDBJ whole genome shotgun (WGS) entry which is preliminary data.</text>
</comment>
<gene>
    <name evidence="1" type="ORF">A3SI_17569</name>
</gene>
<dbReference type="STRING" id="1189621.A3SI_17569"/>
<protein>
    <submittedName>
        <fullName evidence="1">Phosphoesterase HXTX</fullName>
    </submittedName>
</protein>
<evidence type="ECO:0000313" key="1">
    <source>
        <dbReference type="EMBL" id="EIM73725.1"/>
    </source>
</evidence>
<keyword evidence="2" id="KW-1185">Reference proteome</keyword>
<sequence>MPKTLAKYFLAWIPPDPLYAAAEGLKGEFERRFALRYAQKSPSHVTLKMPFSLVESKEGLLIRQLEAFFEGQEPISLHLKGMGQFRGRVIYMRVLPSEALAQLQKACVQHLRRSYGCPEELSDLNFQPHLTVAFGDIKKRDFPEVWAWARTLRPEYRERLDSLHLLKKIDGRWQLLRAFPFLRP</sequence>
<dbReference type="AlphaFoldDB" id="I5BVX3"/>
<evidence type="ECO:0000313" key="2">
    <source>
        <dbReference type="Proteomes" id="UP000005551"/>
    </source>
</evidence>